<dbReference type="EMBL" id="CM037622">
    <property type="protein sequence ID" value="KAH8003364.1"/>
    <property type="molecule type" value="Genomic_DNA"/>
</dbReference>
<sequence>MLSTNRAADRHSLDLVLLTLAGATAFLQVLRSSKHDQKQLGLRHLTVEQHQVFPHGVLQRHPFRGGNVIFTQLNQNCIREAKLKNGIPQLEKQSRPHHASSRQPANVHRGVQAQMFSPARFLRVAPSPVHNTVSNQPNLIMMGHRNYKENKVTAKGLLSDCFSVSEGEIGPGYQQARLSALLEFII</sequence>
<accession>A0ACB8FDL0</accession>
<protein>
    <submittedName>
        <fullName evidence="1">Uncharacterized protein</fullName>
    </submittedName>
</protein>
<comment type="caution">
    <text evidence="1">The sequence shown here is derived from an EMBL/GenBank/DDBJ whole genome shotgun (WGS) entry which is preliminary data.</text>
</comment>
<evidence type="ECO:0000313" key="1">
    <source>
        <dbReference type="EMBL" id="KAH8003364.1"/>
    </source>
</evidence>
<keyword evidence="2" id="KW-1185">Reference proteome</keyword>
<evidence type="ECO:0000313" key="2">
    <source>
        <dbReference type="Proteomes" id="UP000827872"/>
    </source>
</evidence>
<gene>
    <name evidence="1" type="ORF">K3G42_017622</name>
</gene>
<name>A0ACB8FDL0_9SAUR</name>
<reference evidence="1" key="1">
    <citation type="submission" date="2021-08" db="EMBL/GenBank/DDBJ databases">
        <title>The first chromosome-level gecko genome reveals the dynamic sex chromosomes of Neotropical dwarf geckos (Sphaerodactylidae: Sphaerodactylus).</title>
        <authorList>
            <person name="Pinto B.J."/>
            <person name="Keating S.E."/>
            <person name="Gamble T."/>
        </authorList>
    </citation>
    <scope>NUCLEOTIDE SEQUENCE</scope>
    <source>
        <strain evidence="1">TG3544</strain>
    </source>
</reference>
<dbReference type="Proteomes" id="UP000827872">
    <property type="component" value="Linkage Group LG09"/>
</dbReference>
<proteinExistence type="predicted"/>
<organism evidence="1 2">
    <name type="scientific">Sphaerodactylus townsendi</name>
    <dbReference type="NCBI Taxonomy" id="933632"/>
    <lineage>
        <taxon>Eukaryota</taxon>
        <taxon>Metazoa</taxon>
        <taxon>Chordata</taxon>
        <taxon>Craniata</taxon>
        <taxon>Vertebrata</taxon>
        <taxon>Euteleostomi</taxon>
        <taxon>Lepidosauria</taxon>
        <taxon>Squamata</taxon>
        <taxon>Bifurcata</taxon>
        <taxon>Gekkota</taxon>
        <taxon>Sphaerodactylidae</taxon>
        <taxon>Sphaerodactylus</taxon>
    </lineage>
</organism>